<gene>
    <name evidence="12" type="ORF">Ctob_009107</name>
</gene>
<keyword evidence="6" id="KW-0443">Lipid metabolism</keyword>
<dbReference type="InterPro" id="IPR023393">
    <property type="entry name" value="START-like_dom_sf"/>
</dbReference>
<keyword evidence="5" id="KW-0276">Fatty acid metabolism</keyword>
<dbReference type="InterPro" id="IPR011992">
    <property type="entry name" value="EF-hand-dom_pair"/>
</dbReference>
<evidence type="ECO:0000313" key="13">
    <source>
        <dbReference type="Proteomes" id="UP000037460"/>
    </source>
</evidence>
<dbReference type="PROSITE" id="PS50031">
    <property type="entry name" value="EH"/>
    <property type="match status" value="1"/>
</dbReference>
<proteinExistence type="predicted"/>
<evidence type="ECO:0000256" key="5">
    <source>
        <dbReference type="ARBA" id="ARBA00022832"/>
    </source>
</evidence>
<dbReference type="GO" id="GO:0005509">
    <property type="term" value="F:calcium ion binding"/>
    <property type="evidence" value="ECO:0007669"/>
    <property type="project" value="InterPro"/>
</dbReference>
<dbReference type="PANTHER" id="PTHR11049:SF16">
    <property type="entry name" value="PROTEIN VDLD"/>
    <property type="match status" value="1"/>
</dbReference>
<dbReference type="PROSITE" id="PS50848">
    <property type="entry name" value="START"/>
    <property type="match status" value="1"/>
</dbReference>
<dbReference type="CDD" id="cd00177">
    <property type="entry name" value="START"/>
    <property type="match status" value="1"/>
</dbReference>
<dbReference type="SUPFAM" id="SSF55961">
    <property type="entry name" value="Bet v1-like"/>
    <property type="match status" value="1"/>
</dbReference>
<dbReference type="SUPFAM" id="SSF54637">
    <property type="entry name" value="Thioesterase/thiol ester dehydrase-isomerase"/>
    <property type="match status" value="2"/>
</dbReference>
<accession>A0A0M0K945</accession>
<dbReference type="PANTHER" id="PTHR11049">
    <property type="entry name" value="ACYL COENZYME A THIOESTER HYDROLASE"/>
    <property type="match status" value="1"/>
</dbReference>
<feature type="domain" description="START" evidence="10">
    <location>
        <begin position="574"/>
        <end position="699"/>
    </location>
</feature>
<dbReference type="UniPathway" id="UPA00199"/>
<dbReference type="GO" id="GO:0005829">
    <property type="term" value="C:cytosol"/>
    <property type="evidence" value="ECO:0007669"/>
    <property type="project" value="TreeGrafter"/>
</dbReference>
<dbReference type="PROSITE" id="PS50222">
    <property type="entry name" value="EF_HAND_2"/>
    <property type="match status" value="1"/>
</dbReference>
<evidence type="ECO:0000256" key="6">
    <source>
        <dbReference type="ARBA" id="ARBA00023098"/>
    </source>
</evidence>
<comment type="pathway">
    <text evidence="2">Lipid metabolism; fatty acid metabolism.</text>
</comment>
<dbReference type="GO" id="GO:0052816">
    <property type="term" value="F:long-chain fatty acyl-CoA hydrolase activity"/>
    <property type="evidence" value="ECO:0007669"/>
    <property type="project" value="TreeGrafter"/>
</dbReference>
<evidence type="ECO:0000256" key="4">
    <source>
        <dbReference type="ARBA" id="ARBA00022801"/>
    </source>
</evidence>
<evidence type="ECO:0000259" key="8">
    <source>
        <dbReference type="PROSITE" id="PS50031"/>
    </source>
</evidence>
<dbReference type="SMART" id="SM00027">
    <property type="entry name" value="EH"/>
    <property type="match status" value="1"/>
</dbReference>
<comment type="catalytic activity">
    <reaction evidence="1">
        <text>butanoyl-CoA + H2O = butanoate + CoA + H(+)</text>
        <dbReference type="Rhea" id="RHEA:40111"/>
        <dbReference type="ChEBI" id="CHEBI:15377"/>
        <dbReference type="ChEBI" id="CHEBI:15378"/>
        <dbReference type="ChEBI" id="CHEBI:17968"/>
        <dbReference type="ChEBI" id="CHEBI:57287"/>
        <dbReference type="ChEBI" id="CHEBI:57371"/>
    </reaction>
    <physiologicalReaction direction="left-to-right" evidence="1">
        <dbReference type="Rhea" id="RHEA:40112"/>
    </physiologicalReaction>
</comment>
<keyword evidence="13" id="KW-1185">Reference proteome</keyword>
<comment type="caution">
    <text evidence="12">The sequence shown here is derived from an EMBL/GenBank/DDBJ whole genome shotgun (WGS) entry which is preliminary data.</text>
</comment>
<dbReference type="GO" id="GO:0006637">
    <property type="term" value="P:acyl-CoA metabolic process"/>
    <property type="evidence" value="ECO:0007669"/>
    <property type="project" value="TreeGrafter"/>
</dbReference>
<evidence type="ECO:0000256" key="7">
    <source>
        <dbReference type="SAM" id="MobiDB-lite"/>
    </source>
</evidence>
<feature type="compositionally biased region" description="Polar residues" evidence="7">
    <location>
        <begin position="113"/>
        <end position="128"/>
    </location>
</feature>
<dbReference type="InterPro" id="IPR029069">
    <property type="entry name" value="HotDog_dom_sf"/>
</dbReference>
<dbReference type="Gene3D" id="3.10.129.10">
    <property type="entry name" value="Hotdog Thioesterase"/>
    <property type="match status" value="2"/>
</dbReference>
<dbReference type="Pfam" id="PF12763">
    <property type="entry name" value="EH"/>
    <property type="match status" value="1"/>
</dbReference>
<dbReference type="SUPFAM" id="SSF47473">
    <property type="entry name" value="EF-hand"/>
    <property type="match status" value="1"/>
</dbReference>
<evidence type="ECO:0000256" key="2">
    <source>
        <dbReference type="ARBA" id="ARBA00004872"/>
    </source>
</evidence>
<feature type="domain" description="HotDog ACOT-type" evidence="11">
    <location>
        <begin position="132"/>
        <end position="243"/>
    </location>
</feature>
<dbReference type="SMART" id="SM00234">
    <property type="entry name" value="START"/>
    <property type="match status" value="1"/>
</dbReference>
<dbReference type="InterPro" id="IPR002913">
    <property type="entry name" value="START_lipid-bd_dom"/>
</dbReference>
<dbReference type="Gene3D" id="3.30.530.20">
    <property type="match status" value="1"/>
</dbReference>
<dbReference type="GO" id="GO:0008289">
    <property type="term" value="F:lipid binding"/>
    <property type="evidence" value="ECO:0007669"/>
    <property type="project" value="InterPro"/>
</dbReference>
<feature type="domain" description="EF-hand" evidence="9">
    <location>
        <begin position="48"/>
        <end position="83"/>
    </location>
</feature>
<dbReference type="InterPro" id="IPR002048">
    <property type="entry name" value="EF_hand_dom"/>
</dbReference>
<dbReference type="InterPro" id="IPR000261">
    <property type="entry name" value="EH_dom"/>
</dbReference>
<dbReference type="Gene3D" id="1.10.238.10">
    <property type="entry name" value="EF-hand"/>
    <property type="match status" value="1"/>
</dbReference>
<feature type="domain" description="HotDog ACOT-type" evidence="11">
    <location>
        <begin position="325"/>
        <end position="448"/>
    </location>
</feature>
<dbReference type="InterPro" id="IPR006683">
    <property type="entry name" value="Thioestr_dom"/>
</dbReference>
<dbReference type="Pfam" id="PF03061">
    <property type="entry name" value="4HBT"/>
    <property type="match status" value="2"/>
</dbReference>
<dbReference type="EMBL" id="JWZX01000911">
    <property type="protein sequence ID" value="KOO35324.1"/>
    <property type="molecule type" value="Genomic_DNA"/>
</dbReference>
<dbReference type="AlphaFoldDB" id="A0A0M0K945"/>
<dbReference type="GO" id="GO:0006631">
    <property type="term" value="P:fatty acid metabolic process"/>
    <property type="evidence" value="ECO:0007669"/>
    <property type="project" value="UniProtKB-UniPathway"/>
</dbReference>
<feature type="region of interest" description="Disordered" evidence="7">
    <location>
        <begin position="102"/>
        <end position="128"/>
    </location>
</feature>
<evidence type="ECO:0000256" key="1">
    <source>
        <dbReference type="ARBA" id="ARBA00000295"/>
    </source>
</evidence>
<organism evidence="12 13">
    <name type="scientific">Chrysochromulina tobinii</name>
    <dbReference type="NCBI Taxonomy" id="1460289"/>
    <lineage>
        <taxon>Eukaryota</taxon>
        <taxon>Haptista</taxon>
        <taxon>Haptophyta</taxon>
        <taxon>Prymnesiophyceae</taxon>
        <taxon>Prymnesiales</taxon>
        <taxon>Chrysochromulinaceae</taxon>
        <taxon>Chrysochromulina</taxon>
    </lineage>
</organism>
<keyword evidence="3" id="KW-0677">Repeat</keyword>
<protein>
    <submittedName>
        <fullName evidence="12">Acyl-coenzyme a thioesterase 11</fullName>
    </submittedName>
</protein>
<reference evidence="13" key="1">
    <citation type="journal article" date="2015" name="PLoS Genet.">
        <title>Genome Sequence and Transcriptome Analyses of Chrysochromulina tobin: Metabolic Tools for Enhanced Algal Fitness in the Prominent Order Prymnesiales (Haptophyceae).</title>
        <authorList>
            <person name="Hovde B.T."/>
            <person name="Deodato C.R."/>
            <person name="Hunsperger H.M."/>
            <person name="Ryken S.A."/>
            <person name="Yost W."/>
            <person name="Jha R.K."/>
            <person name="Patterson J."/>
            <person name="Monnat R.J. Jr."/>
            <person name="Barlow S.B."/>
            <person name="Starkenburg S.R."/>
            <person name="Cattolico R.A."/>
        </authorList>
    </citation>
    <scope>NUCLEOTIDE SEQUENCE</scope>
    <source>
        <strain evidence="13">CCMP291</strain>
    </source>
</reference>
<evidence type="ECO:0000259" key="9">
    <source>
        <dbReference type="PROSITE" id="PS50222"/>
    </source>
</evidence>
<feature type="domain" description="EH" evidence="8">
    <location>
        <begin position="16"/>
        <end position="97"/>
    </location>
</feature>
<dbReference type="Pfam" id="PF01852">
    <property type="entry name" value="START"/>
    <property type="match status" value="1"/>
</dbReference>
<dbReference type="PROSITE" id="PS51770">
    <property type="entry name" value="HOTDOG_ACOT"/>
    <property type="match status" value="2"/>
</dbReference>
<dbReference type="OrthoDB" id="331699at2759"/>
<keyword evidence="4" id="KW-0378">Hydrolase</keyword>
<evidence type="ECO:0000259" key="10">
    <source>
        <dbReference type="PROSITE" id="PS50848"/>
    </source>
</evidence>
<dbReference type="InterPro" id="IPR040170">
    <property type="entry name" value="Cytosol_ACT"/>
</dbReference>
<evidence type="ECO:0000259" key="11">
    <source>
        <dbReference type="PROSITE" id="PS51770"/>
    </source>
</evidence>
<dbReference type="InterPro" id="IPR033120">
    <property type="entry name" value="HOTDOG_ACOT"/>
</dbReference>
<dbReference type="Proteomes" id="UP000037460">
    <property type="component" value="Unassembled WGS sequence"/>
</dbReference>
<dbReference type="CDD" id="cd03442">
    <property type="entry name" value="BFIT_BACH"/>
    <property type="match status" value="2"/>
</dbReference>
<name>A0A0M0K945_9EUKA</name>
<sequence>MAASSAADPWALPEDAAAKYDAFFTICASGGSHVNRTQAGPLFERAELPPQQMAIIWSLSDIDLDGRLNSNEFRVAMHLATLAVAGQPLPSRLPPVLELIARPRRASDERSTRMTTQPPHSPETSSGTNLIADSRITMYKVVTSAFVNAQDLLDPGVILMWMDIAACLAAERHTKTSSVTLSMDDLHFDTMVRLGATVHLEATLHKVFGTSMEVGCTVSTSQPSGRDKFVCAACFTFVALGTDGKKMRVAEALAVTPEEKFLSTIATERRAWRLKRSALELEAREGAESSQSLDVAIEEDAVLSGGCAAGGSCCEGGVEEAAPTPLVTYSMTQLVLPNMANHHGNTFGGQVMAWMAEAATVAANRQAFESVPASHLGAISHVEIALVDALQFHAKSVVGDRVVLHAKVTRVFGSSMEICVTVEAYGATSTEVRHINTGYLTIHVKAQRRRGGRYLDLPLRPSRAPPATDLDAHAAHAGALVRLRVRVQRRQMLSLRSDAMTWSPLLTEELCICNVLGLLRVVGQQPPAVHWEVLSLTFPGQVVRRGSLPFDGSLSASDVICVAHATDLFGRGTHALKAVTVVQASTTRTFAAVTDLQQRVRWDSLLEAGKVHRTLDEKNALVYFKMKPLITGGRPHDYTLLQSWRREADGSYVIASRSVVTPELPPVRGCTRGAVLPSGFQLEPLDDGRTRVTYIVQMQQQRGITGAFGSAILRRGAELMRRRFVLLEELLRTEAAPKTAPTASWAPRWGARGSGISAVPTPAPVALELMMPGAAASATDQ</sequence>
<evidence type="ECO:0000313" key="12">
    <source>
        <dbReference type="EMBL" id="KOO35324.1"/>
    </source>
</evidence>
<evidence type="ECO:0000256" key="3">
    <source>
        <dbReference type="ARBA" id="ARBA00022737"/>
    </source>
</evidence>